<comment type="pathway">
    <text evidence="1">Lipid metabolism.</text>
</comment>
<evidence type="ECO:0000313" key="15">
    <source>
        <dbReference type="Proteomes" id="UP001174909"/>
    </source>
</evidence>
<evidence type="ECO:0000256" key="7">
    <source>
        <dbReference type="ARBA" id="ARBA00023209"/>
    </source>
</evidence>
<dbReference type="EC" id="2.7.7.14" evidence="10"/>
<comment type="pathway">
    <text evidence="9">Phospholipid metabolism; phosphatidylethanolamine biosynthesis; phosphatidylethanolamine from ethanolamine: step 2/3.</text>
</comment>
<feature type="compositionally biased region" description="Polar residues" evidence="12">
    <location>
        <begin position="170"/>
        <end position="189"/>
    </location>
</feature>
<feature type="region of interest" description="Disordered" evidence="12">
    <location>
        <begin position="1"/>
        <end position="21"/>
    </location>
</feature>
<keyword evidence="15" id="KW-1185">Reference proteome</keyword>
<keyword evidence="3" id="KW-0444">Lipid biosynthesis</keyword>
<dbReference type="InterPro" id="IPR004821">
    <property type="entry name" value="Cyt_trans-like"/>
</dbReference>
<evidence type="ECO:0000256" key="5">
    <source>
        <dbReference type="ARBA" id="ARBA00022695"/>
    </source>
</evidence>
<dbReference type="NCBIfam" id="TIGR00125">
    <property type="entry name" value="cyt_tran_rel"/>
    <property type="match status" value="2"/>
</dbReference>
<evidence type="ECO:0000256" key="2">
    <source>
        <dbReference type="ARBA" id="ARBA00010101"/>
    </source>
</evidence>
<dbReference type="Proteomes" id="UP001174909">
    <property type="component" value="Unassembled WGS sequence"/>
</dbReference>
<dbReference type="FunFam" id="3.40.50.620:FF:000108">
    <property type="entry name" value="Ethanolamine-phosphate cytidylyltransferase isoform 2"/>
    <property type="match status" value="1"/>
</dbReference>
<reference evidence="14" key="1">
    <citation type="submission" date="2023-03" db="EMBL/GenBank/DDBJ databases">
        <authorList>
            <person name="Steffen K."/>
            <person name="Cardenas P."/>
        </authorList>
    </citation>
    <scope>NUCLEOTIDE SEQUENCE</scope>
</reference>
<dbReference type="GO" id="GO:0004306">
    <property type="term" value="F:ethanolamine-phosphate cytidylyltransferase activity"/>
    <property type="evidence" value="ECO:0007669"/>
    <property type="project" value="UniProtKB-EC"/>
</dbReference>
<keyword evidence="5 14" id="KW-0548">Nucleotidyltransferase</keyword>
<comment type="similarity">
    <text evidence="2">Belongs to the cytidylyltransferase family.</text>
</comment>
<evidence type="ECO:0000313" key="14">
    <source>
        <dbReference type="EMBL" id="CAI8034569.1"/>
    </source>
</evidence>
<feature type="domain" description="Cytidyltransferase-like" evidence="13">
    <location>
        <begin position="27"/>
        <end position="150"/>
    </location>
</feature>
<sequence>MSAPNGSTEGGDGPPPQKKQKQVRVWVDGCFDMVHFGHANALRQAKLMGDVLVAGVHSDAEIKRNKGPPVMNEKERYKMVRAIKWVDEVVEDVPYTTSLEVMEKYNCDFCAHGDDITINVDGVDAYAAVKAAGKYKEYKRTQGVSTTDLVGRMLLMTKQHLSTNDEKSAESTQLSKITQGSELHSPYTGSSQFLASSKRLIEFMGTDSREPAPGDTVVYVAGAFDLFHAGHVVLLEKCREIGNFIIVGLHSDWEVNRYKGKNYPIMNVQERVLSVLACKYVSDVIIGAPYTVTEFMLDSLKINFVVQGQTPVYLDEHGNDPYEVPKKRGIYQTVDSGNILTTDAIVKRIIQNRLQFARRNSVKEEKEIMVVEAEKKRRESTQGTTS</sequence>
<comment type="caution">
    <text evidence="14">The sequence shown here is derived from an EMBL/GenBank/DDBJ whole genome shotgun (WGS) entry which is preliminary data.</text>
</comment>
<evidence type="ECO:0000256" key="1">
    <source>
        <dbReference type="ARBA" id="ARBA00005189"/>
    </source>
</evidence>
<evidence type="ECO:0000256" key="8">
    <source>
        <dbReference type="ARBA" id="ARBA00023264"/>
    </source>
</evidence>
<dbReference type="InterPro" id="IPR044608">
    <property type="entry name" value="Ect1/PCYT2"/>
</dbReference>
<evidence type="ECO:0000256" key="12">
    <source>
        <dbReference type="SAM" id="MobiDB-lite"/>
    </source>
</evidence>
<dbReference type="PANTHER" id="PTHR45780:SF2">
    <property type="entry name" value="ETHANOLAMINE-PHOSPHATE CYTIDYLYLTRANSFERASE"/>
    <property type="match status" value="1"/>
</dbReference>
<dbReference type="PANTHER" id="PTHR45780">
    <property type="entry name" value="ETHANOLAMINE-PHOSPHATE CYTIDYLYLTRANSFERASE"/>
    <property type="match status" value="1"/>
</dbReference>
<feature type="domain" description="Cytidyltransferase-like" evidence="13">
    <location>
        <begin position="220"/>
        <end position="312"/>
    </location>
</feature>
<gene>
    <name evidence="14" type="ORF">GBAR_LOCUS19452</name>
</gene>
<dbReference type="CDD" id="cd02174">
    <property type="entry name" value="CCT"/>
    <property type="match status" value="1"/>
</dbReference>
<name>A0AA35WVP8_GEOBA</name>
<organism evidence="14 15">
    <name type="scientific">Geodia barretti</name>
    <name type="common">Barrett's horny sponge</name>
    <dbReference type="NCBI Taxonomy" id="519541"/>
    <lineage>
        <taxon>Eukaryota</taxon>
        <taxon>Metazoa</taxon>
        <taxon>Porifera</taxon>
        <taxon>Demospongiae</taxon>
        <taxon>Heteroscleromorpha</taxon>
        <taxon>Tetractinellida</taxon>
        <taxon>Astrophorina</taxon>
        <taxon>Geodiidae</taxon>
        <taxon>Geodia</taxon>
    </lineage>
</organism>
<keyword evidence="6" id="KW-0443">Lipid metabolism</keyword>
<dbReference type="InterPro" id="IPR014729">
    <property type="entry name" value="Rossmann-like_a/b/a_fold"/>
</dbReference>
<feature type="region of interest" description="Disordered" evidence="12">
    <location>
        <begin position="161"/>
        <end position="189"/>
    </location>
</feature>
<protein>
    <recommendedName>
        <fullName evidence="10">ethanolamine-phosphate cytidylyltransferase</fullName>
        <ecNumber evidence="10">2.7.7.14</ecNumber>
    </recommendedName>
    <alternativeName>
        <fullName evidence="11">CTP:phosphoethanolamine cytidylyltransferase</fullName>
    </alternativeName>
</protein>
<dbReference type="CDD" id="cd02173">
    <property type="entry name" value="ECT"/>
    <property type="match status" value="1"/>
</dbReference>
<dbReference type="GO" id="GO:0006646">
    <property type="term" value="P:phosphatidylethanolamine biosynthetic process"/>
    <property type="evidence" value="ECO:0007669"/>
    <property type="project" value="InterPro"/>
</dbReference>
<keyword evidence="7" id="KW-0594">Phospholipid biosynthesis</keyword>
<evidence type="ECO:0000256" key="6">
    <source>
        <dbReference type="ARBA" id="ARBA00023098"/>
    </source>
</evidence>
<dbReference type="GO" id="GO:0005737">
    <property type="term" value="C:cytoplasm"/>
    <property type="evidence" value="ECO:0007669"/>
    <property type="project" value="TreeGrafter"/>
</dbReference>
<dbReference type="Pfam" id="PF01467">
    <property type="entry name" value="CTP_transf_like"/>
    <property type="match status" value="2"/>
</dbReference>
<evidence type="ECO:0000256" key="9">
    <source>
        <dbReference type="ARBA" id="ARBA00024191"/>
    </source>
</evidence>
<evidence type="ECO:0000256" key="4">
    <source>
        <dbReference type="ARBA" id="ARBA00022679"/>
    </source>
</evidence>
<evidence type="ECO:0000256" key="10">
    <source>
        <dbReference type="ARBA" id="ARBA00024221"/>
    </source>
</evidence>
<dbReference type="EMBL" id="CASHTH010002741">
    <property type="protein sequence ID" value="CAI8034569.1"/>
    <property type="molecule type" value="Genomic_DNA"/>
</dbReference>
<dbReference type="Gene3D" id="3.40.50.620">
    <property type="entry name" value="HUPs"/>
    <property type="match status" value="2"/>
</dbReference>
<evidence type="ECO:0000256" key="11">
    <source>
        <dbReference type="ARBA" id="ARBA00031473"/>
    </source>
</evidence>
<accession>A0AA35WVP8</accession>
<evidence type="ECO:0000259" key="13">
    <source>
        <dbReference type="Pfam" id="PF01467"/>
    </source>
</evidence>
<keyword evidence="4" id="KW-0808">Transferase</keyword>
<proteinExistence type="inferred from homology"/>
<keyword evidence="8" id="KW-1208">Phospholipid metabolism</keyword>
<dbReference type="InterPro" id="IPR041723">
    <property type="entry name" value="CCT"/>
</dbReference>
<evidence type="ECO:0000256" key="3">
    <source>
        <dbReference type="ARBA" id="ARBA00022516"/>
    </source>
</evidence>
<dbReference type="SUPFAM" id="SSF52374">
    <property type="entry name" value="Nucleotidylyl transferase"/>
    <property type="match status" value="2"/>
</dbReference>
<dbReference type="AlphaFoldDB" id="A0AA35WVP8"/>